<proteinExistence type="predicted"/>
<keyword evidence="1" id="KW-0812">Transmembrane</keyword>
<dbReference type="RefSeq" id="WP_145030879.1">
    <property type="nucleotide sequence ID" value="NZ_CP036271.1"/>
</dbReference>
<protein>
    <submittedName>
        <fullName evidence="2">Uncharacterized protein</fullName>
    </submittedName>
</protein>
<keyword evidence="3" id="KW-1185">Reference proteome</keyword>
<keyword evidence="1" id="KW-1133">Transmembrane helix</keyword>
<dbReference type="AlphaFoldDB" id="A0A517SG82"/>
<name>A0A517SG82_9PLAN</name>
<dbReference type="KEGG" id="ccos:Pan44_31280"/>
<reference evidence="2 3" key="1">
    <citation type="submission" date="2019-02" db="EMBL/GenBank/DDBJ databases">
        <title>Deep-cultivation of Planctomycetes and their phenomic and genomic characterization uncovers novel biology.</title>
        <authorList>
            <person name="Wiegand S."/>
            <person name="Jogler M."/>
            <person name="Boedeker C."/>
            <person name="Pinto D."/>
            <person name="Vollmers J."/>
            <person name="Rivas-Marin E."/>
            <person name="Kohn T."/>
            <person name="Peeters S.H."/>
            <person name="Heuer A."/>
            <person name="Rast P."/>
            <person name="Oberbeckmann S."/>
            <person name="Bunk B."/>
            <person name="Jeske O."/>
            <person name="Meyerdierks A."/>
            <person name="Storesund J.E."/>
            <person name="Kallscheuer N."/>
            <person name="Luecker S."/>
            <person name="Lage O.M."/>
            <person name="Pohl T."/>
            <person name="Merkel B.J."/>
            <person name="Hornburger P."/>
            <person name="Mueller R.-W."/>
            <person name="Bruemmer F."/>
            <person name="Labrenz M."/>
            <person name="Spormann A.M."/>
            <person name="Op den Camp H."/>
            <person name="Overmann J."/>
            <person name="Amann R."/>
            <person name="Jetten M.S.M."/>
            <person name="Mascher T."/>
            <person name="Medema M.H."/>
            <person name="Devos D.P."/>
            <person name="Kaster A.-K."/>
            <person name="Ovreas L."/>
            <person name="Rohde M."/>
            <person name="Galperin M.Y."/>
            <person name="Jogler C."/>
        </authorList>
    </citation>
    <scope>NUCLEOTIDE SEQUENCE [LARGE SCALE GENOMIC DNA]</scope>
    <source>
        <strain evidence="2 3">Pan44</strain>
    </source>
</reference>
<accession>A0A517SG82</accession>
<sequence>MEPSTPPPKRRRHRWLIFAFVLVLVSMVSWWFWPRGDARFVGKWQQWSQVGRMNSKVRKVTFSRNGTVSFDDHKRLKNWPIQTWRVKGSHVVFGSRLPFPQSRVSRWLTAWMRQFTGVEFWGTEVPVRIVKVTDSEIHLDPPDSVGIDVLTRIPD</sequence>
<feature type="transmembrane region" description="Helical" evidence="1">
    <location>
        <begin position="15"/>
        <end position="33"/>
    </location>
</feature>
<organism evidence="2 3">
    <name type="scientific">Caulifigura coniformis</name>
    <dbReference type="NCBI Taxonomy" id="2527983"/>
    <lineage>
        <taxon>Bacteria</taxon>
        <taxon>Pseudomonadati</taxon>
        <taxon>Planctomycetota</taxon>
        <taxon>Planctomycetia</taxon>
        <taxon>Planctomycetales</taxon>
        <taxon>Planctomycetaceae</taxon>
        <taxon>Caulifigura</taxon>
    </lineage>
</organism>
<dbReference type="InParanoid" id="A0A517SG82"/>
<evidence type="ECO:0000313" key="3">
    <source>
        <dbReference type="Proteomes" id="UP000315700"/>
    </source>
</evidence>
<gene>
    <name evidence="2" type="ORF">Pan44_31280</name>
</gene>
<evidence type="ECO:0000256" key="1">
    <source>
        <dbReference type="SAM" id="Phobius"/>
    </source>
</evidence>
<dbReference type="Proteomes" id="UP000315700">
    <property type="component" value="Chromosome"/>
</dbReference>
<evidence type="ECO:0000313" key="2">
    <source>
        <dbReference type="EMBL" id="QDT55087.1"/>
    </source>
</evidence>
<keyword evidence="1" id="KW-0472">Membrane</keyword>
<dbReference type="EMBL" id="CP036271">
    <property type="protein sequence ID" value="QDT55087.1"/>
    <property type="molecule type" value="Genomic_DNA"/>
</dbReference>